<evidence type="ECO:0000313" key="2">
    <source>
        <dbReference type="Proteomes" id="UP000282378"/>
    </source>
</evidence>
<proteinExistence type="predicted"/>
<dbReference type="EMBL" id="RBNL01003106">
    <property type="protein sequence ID" value="RML58168.1"/>
    <property type="molecule type" value="Genomic_DNA"/>
</dbReference>
<dbReference type="Proteomes" id="UP000282378">
    <property type="component" value="Unassembled WGS sequence"/>
</dbReference>
<accession>A0A3M2X547</accession>
<gene>
    <name evidence="1" type="ORF">APX70_03529</name>
</gene>
<evidence type="ECO:0000313" key="1">
    <source>
        <dbReference type="EMBL" id="RML58168.1"/>
    </source>
</evidence>
<dbReference type="AlphaFoldDB" id="A0A3M2X547"/>
<organism evidence="1 2">
    <name type="scientific">Pseudomonas syringae pv. maculicola</name>
    <dbReference type="NCBI Taxonomy" id="59511"/>
    <lineage>
        <taxon>Bacteria</taxon>
        <taxon>Pseudomonadati</taxon>
        <taxon>Pseudomonadota</taxon>
        <taxon>Gammaproteobacteria</taxon>
        <taxon>Pseudomonadales</taxon>
        <taxon>Pseudomonadaceae</taxon>
        <taxon>Pseudomonas</taxon>
    </lineage>
</organism>
<reference evidence="1 2" key="1">
    <citation type="submission" date="2018-08" db="EMBL/GenBank/DDBJ databases">
        <title>Recombination of ecologically and evolutionarily significant loci maintains genetic cohesion in the Pseudomonas syringae species complex.</title>
        <authorList>
            <person name="Dillon M."/>
            <person name="Thakur S."/>
            <person name="Almeida R.N.D."/>
            <person name="Weir B.S."/>
            <person name="Guttman D.S."/>
        </authorList>
    </citation>
    <scope>NUCLEOTIDE SEQUENCE [LARGE SCALE GENOMIC DNA]</scope>
    <source>
        <strain evidence="1 2">88_10</strain>
    </source>
</reference>
<name>A0A3M2X547_PSEYM</name>
<protein>
    <submittedName>
        <fullName evidence="1">Uncharacterized protein</fullName>
    </submittedName>
</protein>
<feature type="non-terminal residue" evidence="1">
    <location>
        <position position="98"/>
    </location>
</feature>
<sequence length="98" mass="11079">MRPITCPDKATAPAFISIADLISCTADEHWNLLTEFLDFRFDDLAFSFSESDCANPVLMAHMRGLTAEYLQGRSYADGIAEYLELATSLMRRKQMPPR</sequence>
<comment type="caution">
    <text evidence="1">The sequence shown here is derived from an EMBL/GenBank/DDBJ whole genome shotgun (WGS) entry which is preliminary data.</text>
</comment>